<dbReference type="RefSeq" id="WP_010914540.1">
    <property type="nucleotide sequence ID" value="NC_002678.2"/>
</dbReference>
<dbReference type="KEGG" id="mlo:mlr7056"/>
<dbReference type="Proteomes" id="UP000000552">
    <property type="component" value="Chromosome"/>
</dbReference>
<evidence type="ECO:0000259" key="1">
    <source>
        <dbReference type="Pfam" id="PF12680"/>
    </source>
</evidence>
<accession>Q987H0</accession>
<dbReference type="EMBL" id="BA000012">
    <property type="protein sequence ID" value="BAB53233.1"/>
    <property type="molecule type" value="Genomic_DNA"/>
</dbReference>
<evidence type="ECO:0000313" key="2">
    <source>
        <dbReference type="EMBL" id="BAB53233.1"/>
    </source>
</evidence>
<dbReference type="HOGENOM" id="CLU_1917661_0_0_5"/>
<dbReference type="Pfam" id="PF12680">
    <property type="entry name" value="SnoaL_2"/>
    <property type="match status" value="1"/>
</dbReference>
<dbReference type="SUPFAM" id="SSF54427">
    <property type="entry name" value="NTF2-like"/>
    <property type="match status" value="1"/>
</dbReference>
<gene>
    <name evidence="2" type="ordered locus">mlr7056</name>
</gene>
<organism evidence="2 3">
    <name type="scientific">Mesorhizobium japonicum (strain LMG 29417 / CECT 9101 / MAFF 303099)</name>
    <name type="common">Mesorhizobium loti (strain MAFF 303099)</name>
    <dbReference type="NCBI Taxonomy" id="266835"/>
    <lineage>
        <taxon>Bacteria</taxon>
        <taxon>Pseudomonadati</taxon>
        <taxon>Pseudomonadota</taxon>
        <taxon>Alphaproteobacteria</taxon>
        <taxon>Hyphomicrobiales</taxon>
        <taxon>Phyllobacteriaceae</taxon>
        <taxon>Mesorhizobium</taxon>
    </lineage>
</organism>
<name>Q987H0_RHILO</name>
<dbReference type="AlphaFoldDB" id="Q987H0"/>
<dbReference type="eggNOG" id="COG3631">
    <property type="taxonomic scope" value="Bacteria"/>
</dbReference>
<dbReference type="InterPro" id="IPR037401">
    <property type="entry name" value="SnoaL-like"/>
</dbReference>
<evidence type="ECO:0000313" key="3">
    <source>
        <dbReference type="Proteomes" id="UP000000552"/>
    </source>
</evidence>
<dbReference type="InterPro" id="IPR032710">
    <property type="entry name" value="NTF2-like_dom_sf"/>
</dbReference>
<reference evidence="2 3" key="1">
    <citation type="journal article" date="2000" name="DNA Res.">
        <title>Complete genome structure of the nitrogen-fixing symbiotic bacterium Mesorhizobium loti.</title>
        <authorList>
            <person name="Kaneko T."/>
            <person name="Nakamura Y."/>
            <person name="Sato S."/>
            <person name="Asamizu E."/>
            <person name="Kato T."/>
            <person name="Sasamoto S."/>
            <person name="Watanabe A."/>
            <person name="Idesawa K."/>
            <person name="Ishikawa A."/>
            <person name="Kawashima K."/>
            <person name="Kimura T."/>
            <person name="Kishida Y."/>
            <person name="Kiyokawa C."/>
            <person name="Kohara M."/>
            <person name="Matsumoto M."/>
            <person name="Matsuno A."/>
            <person name="Mochizuki Y."/>
            <person name="Nakayama S."/>
            <person name="Nakazaki N."/>
            <person name="Shimpo S."/>
            <person name="Sugimoto M."/>
            <person name="Takeuchi C."/>
            <person name="Yamada M."/>
            <person name="Tabata S."/>
        </authorList>
    </citation>
    <scope>NUCLEOTIDE SEQUENCE [LARGE SCALE GENOMIC DNA]</scope>
    <source>
        <strain evidence="3">LMG 29417 / CECT 9101 / MAFF 303099</strain>
    </source>
</reference>
<proteinExistence type="predicted"/>
<sequence>MSEHLSSKAVVDAYYQAGVQGRLTDFGPYLQPDFTTTAPNYLPWGGVHRGVTFFRDEVLPNLPDVLDFGRFSYDSFFAEDDRVVALVNFGVTGRDAMIKISEHWTVKDGKAASIWVAYFEPQALLEKLGIAHGLRS</sequence>
<protein>
    <submittedName>
        <fullName evidence="2">Mlr7056 protein</fullName>
    </submittedName>
</protein>
<feature type="domain" description="SnoaL-like" evidence="1">
    <location>
        <begin position="11"/>
        <end position="113"/>
    </location>
</feature>
<dbReference type="Gene3D" id="3.10.450.50">
    <property type="match status" value="1"/>
</dbReference>